<accession>A0ABY4DTN0</accession>
<dbReference type="Proteomes" id="UP000829817">
    <property type="component" value="Chromosome"/>
</dbReference>
<gene>
    <name evidence="1" type="ORF">LVJ83_01675</name>
</gene>
<evidence type="ECO:0000313" key="2">
    <source>
        <dbReference type="Proteomes" id="UP000829817"/>
    </source>
</evidence>
<organism evidence="1 2">
    <name type="scientific">Uruburuella testudinis</name>
    <dbReference type="NCBI Taxonomy" id="1282863"/>
    <lineage>
        <taxon>Bacteria</taxon>
        <taxon>Pseudomonadati</taxon>
        <taxon>Pseudomonadota</taxon>
        <taxon>Betaproteobacteria</taxon>
        <taxon>Neisseriales</taxon>
        <taxon>Neisseriaceae</taxon>
        <taxon>Uruburuella</taxon>
    </lineage>
</organism>
<keyword evidence="2" id="KW-1185">Reference proteome</keyword>
<evidence type="ECO:0000313" key="1">
    <source>
        <dbReference type="EMBL" id="UOO82211.1"/>
    </source>
</evidence>
<sequence>MFETLKQQWHRFETEHLTPQQPDPISYHAAITPDYLTGEANGKEFGRIAWQDIEIVAINIEGDFEPFPYWYIGRPNQGVRLPQDTENMADMLAALAQYLPHFASDTTRREIDTAMQASEGRYYIWQR</sequence>
<reference evidence="1 2" key="1">
    <citation type="journal article" date="2022" name="Res Sq">
        <title>Evolution of multicellular longitudinally dividing oral cavity symbionts (Neisseriaceae).</title>
        <authorList>
            <person name="Nyongesa S."/>
            <person name="Weber P."/>
            <person name="Bernet E."/>
            <person name="Pullido F."/>
            <person name="Nieckarz M."/>
            <person name="Delaby M."/>
            <person name="Nieves C."/>
            <person name="Viehboeck T."/>
            <person name="Krause N."/>
            <person name="Rivera-Millot A."/>
            <person name="Nakamura A."/>
            <person name="Vischer N."/>
            <person name="VanNieuwenhze M."/>
            <person name="Brun Y."/>
            <person name="Cava F."/>
            <person name="Bulgheresi S."/>
            <person name="Veyrier F."/>
        </authorList>
    </citation>
    <scope>NUCLEOTIDE SEQUENCE [LARGE SCALE GENOMIC DNA]</scope>
    <source>
        <strain evidence="1 2">CCUG 63373m</strain>
    </source>
</reference>
<name>A0ABY4DTN0_9NEIS</name>
<proteinExistence type="predicted"/>
<dbReference type="EMBL" id="CP091508">
    <property type="protein sequence ID" value="UOO82211.1"/>
    <property type="molecule type" value="Genomic_DNA"/>
</dbReference>
<dbReference type="RefSeq" id="WP_244785690.1">
    <property type="nucleotide sequence ID" value="NZ_CP091508.1"/>
</dbReference>
<protein>
    <submittedName>
        <fullName evidence="1">Uncharacterized protein</fullName>
    </submittedName>
</protein>